<dbReference type="Proteomes" id="UP001432322">
    <property type="component" value="Unassembled WGS sequence"/>
</dbReference>
<evidence type="ECO:0000256" key="1">
    <source>
        <dbReference type="SAM" id="MobiDB-lite"/>
    </source>
</evidence>
<evidence type="ECO:0000313" key="3">
    <source>
        <dbReference type="Proteomes" id="UP001432322"/>
    </source>
</evidence>
<feature type="region of interest" description="Disordered" evidence="1">
    <location>
        <begin position="119"/>
        <end position="148"/>
    </location>
</feature>
<dbReference type="EMBL" id="BTSY01000004">
    <property type="protein sequence ID" value="GMT25035.1"/>
    <property type="molecule type" value="Genomic_DNA"/>
</dbReference>
<protein>
    <submittedName>
        <fullName evidence="2">Uncharacterized protein</fullName>
    </submittedName>
</protein>
<feature type="region of interest" description="Disordered" evidence="1">
    <location>
        <begin position="411"/>
        <end position="498"/>
    </location>
</feature>
<gene>
    <name evidence="2" type="ORF">PFISCL1PPCAC_16332</name>
</gene>
<proteinExistence type="predicted"/>
<reference evidence="2" key="1">
    <citation type="submission" date="2023-10" db="EMBL/GenBank/DDBJ databases">
        <title>Genome assembly of Pristionchus species.</title>
        <authorList>
            <person name="Yoshida K."/>
            <person name="Sommer R.J."/>
        </authorList>
    </citation>
    <scope>NUCLEOTIDE SEQUENCE</scope>
    <source>
        <strain evidence="2">RS5133</strain>
    </source>
</reference>
<feature type="compositionally biased region" description="Acidic residues" evidence="1">
    <location>
        <begin position="430"/>
        <end position="462"/>
    </location>
</feature>
<feature type="compositionally biased region" description="Basic and acidic residues" evidence="1">
    <location>
        <begin position="411"/>
        <end position="429"/>
    </location>
</feature>
<dbReference type="AlphaFoldDB" id="A0AAV5W3W1"/>
<evidence type="ECO:0000313" key="2">
    <source>
        <dbReference type="EMBL" id="GMT25035.1"/>
    </source>
</evidence>
<organism evidence="2 3">
    <name type="scientific">Pristionchus fissidentatus</name>
    <dbReference type="NCBI Taxonomy" id="1538716"/>
    <lineage>
        <taxon>Eukaryota</taxon>
        <taxon>Metazoa</taxon>
        <taxon>Ecdysozoa</taxon>
        <taxon>Nematoda</taxon>
        <taxon>Chromadorea</taxon>
        <taxon>Rhabditida</taxon>
        <taxon>Rhabditina</taxon>
        <taxon>Diplogasteromorpha</taxon>
        <taxon>Diplogasteroidea</taxon>
        <taxon>Neodiplogasteridae</taxon>
        <taxon>Pristionchus</taxon>
    </lineage>
</organism>
<feature type="non-terminal residue" evidence="2">
    <location>
        <position position="1"/>
    </location>
</feature>
<feature type="region of interest" description="Disordered" evidence="1">
    <location>
        <begin position="1"/>
        <end position="20"/>
    </location>
</feature>
<name>A0AAV5W3W1_9BILA</name>
<comment type="caution">
    <text evidence="2">The sequence shown here is derived from an EMBL/GenBank/DDBJ whole genome shotgun (WGS) entry which is preliminary data.</text>
</comment>
<keyword evidence="3" id="KW-1185">Reference proteome</keyword>
<accession>A0AAV5W3W1</accession>
<sequence length="498" mass="58045">SRSNMDGNLSGRDYDDEDLDYEDDWRQDRIVTQGRMMYQQSYPMVQRPSMSTIRIPAPAVGIRKLPLIIRKVPHAQLRVHPQQMQHLQQQHMPVVRHIVQPAYKAPKLEHRVVHSRGMMGGGESSSSHDVPYANEETVRTSEHDEPDEEGKYLMQEHSIKRLEDDLEVDVEAVSEGPSTSMPKMIVRPKTTMPVFHPAEHKAVIENHQLKARMANLIDSNCRFRDEVAQLREEKREYMKQIRKQEKIIEKQAIDLAEGESLVADLRRREKEKDKKYERELAVRDKRRKAITVMPSLPNRKVVFSKATKQAQSLRLRLLHKYLGELCGPVEGESRLEEKNLIVLRWRKAHAPKPSLEIGRQLLPREEEDFCRRFELDGEKKKEMKRWLGQKHIDLFGPSERALAVRKWRMTQREKKRRGEKEDEMEKGFEDVMDEVGNDTDDDELMDDVESALEEEREGEEETAAEKSPPDDDSALSTHVIDDDDDDGIPYLKEEEPAK</sequence>